<comment type="caution">
    <text evidence="1">The sequence shown here is derived from an EMBL/GenBank/DDBJ whole genome shotgun (WGS) entry which is preliminary data.</text>
</comment>
<name>A0ACC0S3B2_POPTR</name>
<keyword evidence="2" id="KW-1185">Reference proteome</keyword>
<accession>A0ACC0S3B2</accession>
<reference evidence="1 2" key="1">
    <citation type="journal article" date="2006" name="Science">
        <title>The genome of black cottonwood, Populus trichocarpa (Torr. &amp; Gray).</title>
        <authorList>
            <person name="Tuskan G.A."/>
            <person name="Difazio S."/>
            <person name="Jansson S."/>
            <person name="Bohlmann J."/>
            <person name="Grigoriev I."/>
            <person name="Hellsten U."/>
            <person name="Putnam N."/>
            <person name="Ralph S."/>
            <person name="Rombauts S."/>
            <person name="Salamov A."/>
            <person name="Schein J."/>
            <person name="Sterck L."/>
            <person name="Aerts A."/>
            <person name="Bhalerao R.R."/>
            <person name="Bhalerao R.P."/>
            <person name="Blaudez D."/>
            <person name="Boerjan W."/>
            <person name="Brun A."/>
            <person name="Brunner A."/>
            <person name="Busov V."/>
            <person name="Campbell M."/>
            <person name="Carlson J."/>
            <person name="Chalot M."/>
            <person name="Chapman J."/>
            <person name="Chen G.L."/>
            <person name="Cooper D."/>
            <person name="Coutinho P.M."/>
            <person name="Couturier J."/>
            <person name="Covert S."/>
            <person name="Cronk Q."/>
            <person name="Cunningham R."/>
            <person name="Davis J."/>
            <person name="Degroeve S."/>
            <person name="Dejardin A."/>
            <person name="Depamphilis C."/>
            <person name="Detter J."/>
            <person name="Dirks B."/>
            <person name="Dubchak I."/>
            <person name="Duplessis S."/>
            <person name="Ehlting J."/>
            <person name="Ellis B."/>
            <person name="Gendler K."/>
            <person name="Goodstein D."/>
            <person name="Gribskov M."/>
            <person name="Grimwood J."/>
            <person name="Groover A."/>
            <person name="Gunter L."/>
            <person name="Hamberger B."/>
            <person name="Heinze B."/>
            <person name="Helariutta Y."/>
            <person name="Henrissat B."/>
            <person name="Holligan D."/>
            <person name="Holt R."/>
            <person name="Huang W."/>
            <person name="Islam-Faridi N."/>
            <person name="Jones S."/>
            <person name="Jones-Rhoades M."/>
            <person name="Jorgensen R."/>
            <person name="Joshi C."/>
            <person name="Kangasjarvi J."/>
            <person name="Karlsson J."/>
            <person name="Kelleher C."/>
            <person name="Kirkpatrick R."/>
            <person name="Kirst M."/>
            <person name="Kohler A."/>
            <person name="Kalluri U."/>
            <person name="Larimer F."/>
            <person name="Leebens-Mack J."/>
            <person name="Leple J.C."/>
            <person name="Locascio P."/>
            <person name="Lou Y."/>
            <person name="Lucas S."/>
            <person name="Martin F."/>
            <person name="Montanini B."/>
            <person name="Napoli C."/>
            <person name="Nelson D.R."/>
            <person name="Nelson C."/>
            <person name="Nieminen K."/>
            <person name="Nilsson O."/>
            <person name="Pereda V."/>
            <person name="Peter G."/>
            <person name="Philippe R."/>
            <person name="Pilate G."/>
            <person name="Poliakov A."/>
            <person name="Razumovskaya J."/>
            <person name="Richardson P."/>
            <person name="Rinaldi C."/>
            <person name="Ritland K."/>
            <person name="Rouze P."/>
            <person name="Ryaboy D."/>
            <person name="Schmutz J."/>
            <person name="Schrader J."/>
            <person name="Segerman B."/>
            <person name="Shin H."/>
            <person name="Siddiqui A."/>
            <person name="Sterky F."/>
            <person name="Terry A."/>
            <person name="Tsai C.J."/>
            <person name="Uberbacher E."/>
            <person name="Unneberg P."/>
            <person name="Vahala J."/>
            <person name="Wall K."/>
            <person name="Wessler S."/>
            <person name="Yang G."/>
            <person name="Yin T."/>
            <person name="Douglas C."/>
            <person name="Marra M."/>
            <person name="Sandberg G."/>
            <person name="Van de Peer Y."/>
            <person name="Rokhsar D."/>
        </authorList>
    </citation>
    <scope>NUCLEOTIDE SEQUENCE [LARGE SCALE GENOMIC DNA]</scope>
    <source>
        <strain evidence="2">cv. Nisqually</strain>
    </source>
</reference>
<dbReference type="EMBL" id="CM009302">
    <property type="protein sequence ID" value="KAI9383858.1"/>
    <property type="molecule type" value="Genomic_DNA"/>
</dbReference>
<sequence length="310" mass="35453">MANPVAAEDGPRREYPWLDGIKQDIADLSPVSNWSIWKVPNSLRTVNDDAYNPHIISIGPLHRREEKLQSMEVHKLYYMRSLLLRTPDVDETLRSSAEAIEDFGKMVRACYAEPIHTRPSSGSSNIGEWVSTQPATSLNEAGIVFRKGTTRTLFDLTFRNGALEIPPLLIHDSTVSLFQNLIAYEQLSRCTEKYFTSYFALMSRLVYDRRDAELLESKGIIQNDTSGWKDISVLFNDMRKQVAVQDFYYANLCQNLNSNFRTRPAFYKATLRKTYFRSPWTTASVMAACVLLSLAVIQTVYTVLSYYPQN</sequence>
<dbReference type="Proteomes" id="UP000006729">
    <property type="component" value="Chromosome 13"/>
</dbReference>
<organism evidence="1 2">
    <name type="scientific">Populus trichocarpa</name>
    <name type="common">Western balsam poplar</name>
    <name type="synonym">Populus balsamifera subsp. trichocarpa</name>
    <dbReference type="NCBI Taxonomy" id="3694"/>
    <lineage>
        <taxon>Eukaryota</taxon>
        <taxon>Viridiplantae</taxon>
        <taxon>Streptophyta</taxon>
        <taxon>Embryophyta</taxon>
        <taxon>Tracheophyta</taxon>
        <taxon>Spermatophyta</taxon>
        <taxon>Magnoliopsida</taxon>
        <taxon>eudicotyledons</taxon>
        <taxon>Gunneridae</taxon>
        <taxon>Pentapetalae</taxon>
        <taxon>rosids</taxon>
        <taxon>fabids</taxon>
        <taxon>Malpighiales</taxon>
        <taxon>Salicaceae</taxon>
        <taxon>Saliceae</taxon>
        <taxon>Populus</taxon>
    </lineage>
</organism>
<protein>
    <submittedName>
        <fullName evidence="1">Uncharacterized protein</fullName>
    </submittedName>
</protein>
<evidence type="ECO:0000313" key="2">
    <source>
        <dbReference type="Proteomes" id="UP000006729"/>
    </source>
</evidence>
<proteinExistence type="predicted"/>
<gene>
    <name evidence="1" type="ORF">POPTR_013G146600v4</name>
</gene>
<evidence type="ECO:0000313" key="1">
    <source>
        <dbReference type="EMBL" id="KAI9383858.1"/>
    </source>
</evidence>